<feature type="transmembrane region" description="Helical" evidence="1">
    <location>
        <begin position="6"/>
        <end position="25"/>
    </location>
</feature>
<evidence type="ECO:0000256" key="1">
    <source>
        <dbReference type="SAM" id="Phobius"/>
    </source>
</evidence>
<reference evidence="2 3" key="1">
    <citation type="submission" date="2009-01" db="EMBL/GenBank/DDBJ databases">
        <title>Complete sequence of Clostridium cellulolyticum H10.</title>
        <authorList>
            <consortium name="US DOE Joint Genome Institute"/>
            <person name="Lucas S."/>
            <person name="Copeland A."/>
            <person name="Lapidus A."/>
            <person name="Glavina del Rio T."/>
            <person name="Dalin E."/>
            <person name="Tice H."/>
            <person name="Bruce D."/>
            <person name="Goodwin L."/>
            <person name="Pitluck S."/>
            <person name="Chertkov O."/>
            <person name="Saunders E."/>
            <person name="Brettin T."/>
            <person name="Detter J.C."/>
            <person name="Han C."/>
            <person name="Larimer F."/>
            <person name="Land M."/>
            <person name="Hauser L."/>
            <person name="Kyrpides N."/>
            <person name="Ivanova N."/>
            <person name="Zhou J."/>
            <person name="Richardson P."/>
        </authorList>
    </citation>
    <scope>NUCLEOTIDE SEQUENCE [LARGE SCALE GENOMIC DNA]</scope>
    <source>
        <strain evidence="3">ATCC 35319 / DSM 5812 / JCM 6584 / H10</strain>
    </source>
</reference>
<name>B8I4C2_RUMCH</name>
<keyword evidence="1" id="KW-0812">Transmembrane</keyword>
<dbReference type="KEGG" id="cce:Ccel_0088"/>
<keyword evidence="1" id="KW-0472">Membrane</keyword>
<protein>
    <submittedName>
        <fullName evidence="2">Uncharacterized protein</fullName>
    </submittedName>
</protein>
<keyword evidence="3" id="KW-1185">Reference proteome</keyword>
<dbReference type="Proteomes" id="UP000001349">
    <property type="component" value="Chromosome"/>
</dbReference>
<keyword evidence="1" id="KW-1133">Transmembrane helix</keyword>
<dbReference type="EMBL" id="CP001348">
    <property type="protein sequence ID" value="ACL74476.1"/>
    <property type="molecule type" value="Genomic_DNA"/>
</dbReference>
<dbReference type="eggNOG" id="ENOG5033FVM">
    <property type="taxonomic scope" value="Bacteria"/>
</dbReference>
<accession>B8I4C2</accession>
<dbReference type="OrthoDB" id="1739472at2"/>
<dbReference type="AlphaFoldDB" id="B8I4C2"/>
<evidence type="ECO:0000313" key="2">
    <source>
        <dbReference type="EMBL" id="ACL74476.1"/>
    </source>
</evidence>
<organism evidence="2 3">
    <name type="scientific">Ruminiclostridium cellulolyticum (strain ATCC 35319 / DSM 5812 / JCM 6584 / H10)</name>
    <name type="common">Clostridium cellulolyticum</name>
    <dbReference type="NCBI Taxonomy" id="394503"/>
    <lineage>
        <taxon>Bacteria</taxon>
        <taxon>Bacillati</taxon>
        <taxon>Bacillota</taxon>
        <taxon>Clostridia</taxon>
        <taxon>Eubacteriales</taxon>
        <taxon>Oscillospiraceae</taxon>
        <taxon>Ruminiclostridium</taxon>
    </lineage>
</organism>
<sequence>MTDFSYIILGLFAIYGIISLFKSIFRLLENKKYYVEKANLVLLVNDQEENIEKIVREAMMSKFVRNIAINGSFIVIDMKSKDQTYKILKRLEKQYSLVEVCSFDERESIFYK</sequence>
<evidence type="ECO:0000313" key="3">
    <source>
        <dbReference type="Proteomes" id="UP000001349"/>
    </source>
</evidence>
<gene>
    <name evidence="2" type="ordered locus">Ccel_0088</name>
</gene>
<proteinExistence type="predicted"/>
<dbReference type="RefSeq" id="WP_012634542.1">
    <property type="nucleotide sequence ID" value="NC_011898.1"/>
</dbReference>
<dbReference type="HOGENOM" id="CLU_2141598_0_0_9"/>
<dbReference type="STRING" id="394503.Ccel_0088"/>